<organism evidence="1 2">
    <name type="scientific">Rhizobium binae</name>
    <dbReference type="NCBI Taxonomy" id="1138190"/>
    <lineage>
        <taxon>Bacteria</taxon>
        <taxon>Pseudomonadati</taxon>
        <taxon>Pseudomonadota</taxon>
        <taxon>Alphaproteobacteria</taxon>
        <taxon>Hyphomicrobiales</taxon>
        <taxon>Rhizobiaceae</taxon>
        <taxon>Rhizobium/Agrobacterium group</taxon>
        <taxon>Rhizobium</taxon>
    </lineage>
</organism>
<reference evidence="1 2" key="1">
    <citation type="submission" date="2024-06" db="EMBL/GenBank/DDBJ databases">
        <title>Genomic Encyclopedia of Type Strains, Phase IV (KMG-IV): sequencing the most valuable type-strain genomes for metagenomic binning, comparative biology and taxonomic classification.</title>
        <authorList>
            <person name="Goeker M."/>
        </authorList>
    </citation>
    <scope>NUCLEOTIDE SEQUENCE [LARGE SCALE GENOMIC DNA]</scope>
    <source>
        <strain evidence="1 2">DSM 29288</strain>
    </source>
</reference>
<dbReference type="RefSeq" id="WP_168298506.1">
    <property type="nucleotide sequence ID" value="NZ_JABDXI010000007.1"/>
</dbReference>
<protein>
    <submittedName>
        <fullName evidence="1">Uncharacterized protein</fullName>
    </submittedName>
</protein>
<evidence type="ECO:0000313" key="2">
    <source>
        <dbReference type="Proteomes" id="UP001549077"/>
    </source>
</evidence>
<accession>A0ABV2MR64</accession>
<evidence type="ECO:0000313" key="1">
    <source>
        <dbReference type="EMBL" id="MET3757858.1"/>
    </source>
</evidence>
<dbReference type="EMBL" id="JBEPMY010000021">
    <property type="protein sequence ID" value="MET3757858.1"/>
    <property type="molecule type" value="Genomic_DNA"/>
</dbReference>
<name>A0ABV2MR64_9HYPH</name>
<keyword evidence="2" id="KW-1185">Reference proteome</keyword>
<proteinExistence type="predicted"/>
<sequence length="142" mass="15996">MIDAKRGQLASWRHIINMGQVGFALLRAQARAAEEPETEIPVILWDGVLYDPDLDRFFRDFPLNGVRSRHSFAPIATTFVTGMGAIGLSWTTLPGCSRIRWVVDDVDPENPKGDWPITGLVVIPDIGKIIFKRQKQLRRLSV</sequence>
<gene>
    <name evidence="1" type="ORF">ABID08_005239</name>
</gene>
<dbReference type="Proteomes" id="UP001549077">
    <property type="component" value="Unassembled WGS sequence"/>
</dbReference>
<comment type="caution">
    <text evidence="1">The sequence shown here is derived from an EMBL/GenBank/DDBJ whole genome shotgun (WGS) entry which is preliminary data.</text>
</comment>